<dbReference type="InterPro" id="IPR003593">
    <property type="entry name" value="AAA+_ATPase"/>
</dbReference>
<evidence type="ECO:0000313" key="7">
    <source>
        <dbReference type="EMBL" id="GAA0210348.1"/>
    </source>
</evidence>
<comment type="caution">
    <text evidence="7">The sequence shown here is derived from an EMBL/GenBank/DDBJ whole genome shotgun (WGS) entry which is preliminary data.</text>
</comment>
<evidence type="ECO:0000256" key="1">
    <source>
        <dbReference type="ARBA" id="ARBA00005417"/>
    </source>
</evidence>
<dbReference type="InterPro" id="IPR003439">
    <property type="entry name" value="ABC_transporter-like_ATP-bd"/>
</dbReference>
<dbReference type="PANTHER" id="PTHR43820:SF4">
    <property type="entry name" value="HIGH-AFFINITY BRANCHED-CHAIN AMINO ACID TRANSPORT ATP-BINDING PROTEIN LIVF"/>
    <property type="match status" value="1"/>
</dbReference>
<keyword evidence="2" id="KW-0813">Transport</keyword>
<evidence type="ECO:0000256" key="2">
    <source>
        <dbReference type="ARBA" id="ARBA00022448"/>
    </source>
</evidence>
<dbReference type="PANTHER" id="PTHR43820">
    <property type="entry name" value="HIGH-AFFINITY BRANCHED-CHAIN AMINO ACID TRANSPORT ATP-BINDING PROTEIN LIVF"/>
    <property type="match status" value="1"/>
</dbReference>
<dbReference type="PROSITE" id="PS00211">
    <property type="entry name" value="ABC_TRANSPORTER_1"/>
    <property type="match status" value="1"/>
</dbReference>
<sequence>MLSIEDVSVDRAGLAIVRGVSLRVGSGEVVALLGANGAGKTTLLEGVAGVVPVTGRIVLDGERVEGWPAWKRVRHGLAHVEQDRAVFREMSALDNLRTAGRDAEPVFELFPELRKQAHVPAGLLSGGEQQMLVVGRALLTRPKVLVIDEMSLGLAPIVVRRLARAVRELADGGVGVLLVEQFAALALEIADRAYVLARGEVVFHGRGADLRADAELLRALYLGSGV</sequence>
<keyword evidence="4 7" id="KW-0067">ATP-binding</keyword>
<evidence type="ECO:0000259" key="6">
    <source>
        <dbReference type="PROSITE" id="PS50893"/>
    </source>
</evidence>
<dbReference type="Pfam" id="PF00005">
    <property type="entry name" value="ABC_tran"/>
    <property type="match status" value="1"/>
</dbReference>
<organism evidence="7 8">
    <name type="scientific">Saccharothrix mutabilis subsp. mutabilis</name>
    <dbReference type="NCBI Taxonomy" id="66855"/>
    <lineage>
        <taxon>Bacteria</taxon>
        <taxon>Bacillati</taxon>
        <taxon>Actinomycetota</taxon>
        <taxon>Actinomycetes</taxon>
        <taxon>Pseudonocardiales</taxon>
        <taxon>Pseudonocardiaceae</taxon>
        <taxon>Saccharothrix</taxon>
    </lineage>
</organism>
<keyword evidence="5" id="KW-0029">Amino-acid transport</keyword>
<dbReference type="EMBL" id="BAAABU010000001">
    <property type="protein sequence ID" value="GAA0210348.1"/>
    <property type="molecule type" value="Genomic_DNA"/>
</dbReference>
<comment type="similarity">
    <text evidence="1">Belongs to the ABC transporter superfamily.</text>
</comment>
<dbReference type="SUPFAM" id="SSF52540">
    <property type="entry name" value="P-loop containing nucleoside triphosphate hydrolases"/>
    <property type="match status" value="1"/>
</dbReference>
<evidence type="ECO:0000256" key="3">
    <source>
        <dbReference type="ARBA" id="ARBA00022741"/>
    </source>
</evidence>
<dbReference type="InterPro" id="IPR017871">
    <property type="entry name" value="ABC_transporter-like_CS"/>
</dbReference>
<accession>A0ABP3CMP3</accession>
<dbReference type="InterPro" id="IPR027417">
    <property type="entry name" value="P-loop_NTPase"/>
</dbReference>
<evidence type="ECO:0000256" key="4">
    <source>
        <dbReference type="ARBA" id="ARBA00022840"/>
    </source>
</evidence>
<dbReference type="Gene3D" id="3.40.50.300">
    <property type="entry name" value="P-loop containing nucleotide triphosphate hydrolases"/>
    <property type="match status" value="1"/>
</dbReference>
<gene>
    <name evidence="7" type="ORF">GCM10010492_05180</name>
</gene>
<reference evidence="8" key="1">
    <citation type="journal article" date="2019" name="Int. J. Syst. Evol. Microbiol.">
        <title>The Global Catalogue of Microorganisms (GCM) 10K type strain sequencing project: providing services to taxonomists for standard genome sequencing and annotation.</title>
        <authorList>
            <consortium name="The Broad Institute Genomics Platform"/>
            <consortium name="The Broad Institute Genome Sequencing Center for Infectious Disease"/>
            <person name="Wu L."/>
            <person name="Ma J."/>
        </authorList>
    </citation>
    <scope>NUCLEOTIDE SEQUENCE [LARGE SCALE GENOMIC DNA]</scope>
    <source>
        <strain evidence="8">JCM 3380</strain>
    </source>
</reference>
<dbReference type="PROSITE" id="PS50893">
    <property type="entry name" value="ABC_TRANSPORTER_2"/>
    <property type="match status" value="1"/>
</dbReference>
<evidence type="ECO:0000256" key="5">
    <source>
        <dbReference type="ARBA" id="ARBA00022970"/>
    </source>
</evidence>
<dbReference type="GO" id="GO:0005524">
    <property type="term" value="F:ATP binding"/>
    <property type="evidence" value="ECO:0007669"/>
    <property type="project" value="UniProtKB-KW"/>
</dbReference>
<feature type="domain" description="ABC transporter" evidence="6">
    <location>
        <begin position="2"/>
        <end position="223"/>
    </location>
</feature>
<name>A0ABP3CMP3_9PSEU</name>
<dbReference type="InterPro" id="IPR052156">
    <property type="entry name" value="BCAA_Transport_ATP-bd_LivF"/>
</dbReference>
<dbReference type="SMART" id="SM00382">
    <property type="entry name" value="AAA"/>
    <property type="match status" value="1"/>
</dbReference>
<protein>
    <submittedName>
        <fullName evidence="7">ABC transporter ATP-binding protein</fullName>
    </submittedName>
</protein>
<keyword evidence="3" id="KW-0547">Nucleotide-binding</keyword>
<proteinExistence type="inferred from homology"/>
<dbReference type="RefSeq" id="WP_343931927.1">
    <property type="nucleotide sequence ID" value="NZ_BAAABU010000001.1"/>
</dbReference>
<dbReference type="Proteomes" id="UP001500416">
    <property type="component" value="Unassembled WGS sequence"/>
</dbReference>
<keyword evidence="8" id="KW-1185">Reference proteome</keyword>
<dbReference type="CDD" id="cd03224">
    <property type="entry name" value="ABC_TM1139_LivF_branched"/>
    <property type="match status" value="1"/>
</dbReference>
<evidence type="ECO:0000313" key="8">
    <source>
        <dbReference type="Proteomes" id="UP001500416"/>
    </source>
</evidence>